<organism evidence="4 5">
    <name type="scientific">Candidatus Tanganyikabacteria bacterium</name>
    <dbReference type="NCBI Taxonomy" id="2961651"/>
    <lineage>
        <taxon>Bacteria</taxon>
        <taxon>Bacillati</taxon>
        <taxon>Candidatus Sericytochromatia</taxon>
        <taxon>Candidatus Tanganyikabacteria</taxon>
    </lineage>
</organism>
<dbReference type="PANTHER" id="PTHR35841:SF1">
    <property type="entry name" value="PHOSPHONATES-BINDING PERIPLASMIC PROTEIN"/>
    <property type="match status" value="1"/>
</dbReference>
<gene>
    <name evidence="4" type="ORF">FJZ00_04450</name>
</gene>
<name>A0A937X504_9BACT</name>
<dbReference type="PANTHER" id="PTHR35841">
    <property type="entry name" value="PHOSPHONATES-BINDING PERIPLASMIC PROTEIN"/>
    <property type="match status" value="1"/>
</dbReference>
<dbReference type="InterPro" id="IPR001638">
    <property type="entry name" value="Solute-binding_3/MltF_N"/>
</dbReference>
<feature type="domain" description="Solute-binding protein family 3/N-terminal" evidence="3">
    <location>
        <begin position="34"/>
        <end position="273"/>
    </location>
</feature>
<accession>A0A937X504</accession>
<dbReference type="EMBL" id="VGJX01000196">
    <property type="protein sequence ID" value="MBM3274377.1"/>
    <property type="molecule type" value="Genomic_DNA"/>
</dbReference>
<dbReference type="NCBIfam" id="TIGR01098">
    <property type="entry name" value="3A0109s03R"/>
    <property type="match status" value="1"/>
</dbReference>
<dbReference type="SMART" id="SM00062">
    <property type="entry name" value="PBPb"/>
    <property type="match status" value="1"/>
</dbReference>
<dbReference type="CDD" id="cd01071">
    <property type="entry name" value="PBP2_PhnD_like"/>
    <property type="match status" value="1"/>
</dbReference>
<dbReference type="Pfam" id="PF12974">
    <property type="entry name" value="Phosphonate-bd"/>
    <property type="match status" value="1"/>
</dbReference>
<evidence type="ECO:0000313" key="5">
    <source>
        <dbReference type="Proteomes" id="UP000703893"/>
    </source>
</evidence>
<protein>
    <submittedName>
        <fullName evidence="4">Phosphate/phosphite/phosphonate ABC transporter substrate-binding protein</fullName>
    </submittedName>
</protein>
<comment type="caution">
    <text evidence="4">The sequence shown here is derived from an EMBL/GenBank/DDBJ whole genome shotgun (WGS) entry which is preliminary data.</text>
</comment>
<dbReference type="Proteomes" id="UP000703893">
    <property type="component" value="Unassembled WGS sequence"/>
</dbReference>
<reference evidence="4 5" key="1">
    <citation type="submission" date="2019-03" db="EMBL/GenBank/DDBJ databases">
        <title>Lake Tanganyika Metagenome-Assembled Genomes (MAGs).</title>
        <authorList>
            <person name="Tran P."/>
        </authorList>
    </citation>
    <scope>NUCLEOTIDE SEQUENCE [LARGE SCALE GENOMIC DNA]</scope>
    <source>
        <strain evidence="4">K_DeepCast_65m_m2_236</strain>
    </source>
</reference>
<sequence length="297" mass="31930">MKMNSIAKTWMRRTVALSAVCGLLLALPGYKPKTFRMGFTPVESGAAMQQITAPVVKAMSQAIGMKVVTSIAADYVGTIEAMRAGKVDAALLSPAAMVMARKKAGAKPLLKTKYKGKTSYFAVIFTKADAPFKTIADLKGQTFAFVDPGSTSGYVVPALMLMKAGVKPDRDLKHVLNAGTHDAVLQAVLHGQAAAGASFQKQKGEWPLQDSLKNPDELKKLRVLAYSDPIPDQGVAVNATLDADLQKRVADFFIHLSDTPEGRKMIGKFYKVDAFVPAGENDWKPVEDAFAAIGRKI</sequence>
<dbReference type="AlphaFoldDB" id="A0A937X504"/>
<evidence type="ECO:0000313" key="4">
    <source>
        <dbReference type="EMBL" id="MBM3274377.1"/>
    </source>
</evidence>
<dbReference type="Gene3D" id="3.40.190.10">
    <property type="entry name" value="Periplasmic binding protein-like II"/>
    <property type="match status" value="2"/>
</dbReference>
<evidence type="ECO:0000259" key="3">
    <source>
        <dbReference type="SMART" id="SM00062"/>
    </source>
</evidence>
<dbReference type="GO" id="GO:0055085">
    <property type="term" value="P:transmembrane transport"/>
    <property type="evidence" value="ECO:0007669"/>
    <property type="project" value="InterPro"/>
</dbReference>
<proteinExistence type="inferred from homology"/>
<evidence type="ECO:0000256" key="2">
    <source>
        <dbReference type="ARBA" id="ARBA00022729"/>
    </source>
</evidence>
<comment type="similarity">
    <text evidence="1">Belongs to the phosphate/phosphite/phosphonate binding protein family.</text>
</comment>
<dbReference type="InterPro" id="IPR005770">
    <property type="entry name" value="PhnD"/>
</dbReference>
<dbReference type="GO" id="GO:0043190">
    <property type="term" value="C:ATP-binding cassette (ABC) transporter complex"/>
    <property type="evidence" value="ECO:0007669"/>
    <property type="project" value="InterPro"/>
</dbReference>
<dbReference type="SUPFAM" id="SSF53850">
    <property type="entry name" value="Periplasmic binding protein-like II"/>
    <property type="match status" value="1"/>
</dbReference>
<keyword evidence="2" id="KW-0732">Signal</keyword>
<evidence type="ECO:0000256" key="1">
    <source>
        <dbReference type="ARBA" id="ARBA00007162"/>
    </source>
</evidence>